<dbReference type="AlphaFoldDB" id="A0A8T2U5T3"/>
<name>A0A8T2U5T3_CERRI</name>
<reference evidence="1" key="1">
    <citation type="submission" date="2021-08" db="EMBL/GenBank/DDBJ databases">
        <title>WGS assembly of Ceratopteris richardii.</title>
        <authorList>
            <person name="Marchant D.B."/>
            <person name="Chen G."/>
            <person name="Jenkins J."/>
            <person name="Shu S."/>
            <person name="Leebens-Mack J."/>
            <person name="Grimwood J."/>
            <person name="Schmutz J."/>
            <person name="Soltis P."/>
            <person name="Soltis D."/>
            <person name="Chen Z.-H."/>
        </authorList>
    </citation>
    <scope>NUCLEOTIDE SEQUENCE</scope>
    <source>
        <strain evidence="1">Whitten #5841</strain>
        <tissue evidence="1">Leaf</tissue>
    </source>
</reference>
<evidence type="ECO:0000313" key="2">
    <source>
        <dbReference type="Proteomes" id="UP000825935"/>
    </source>
</evidence>
<keyword evidence="2" id="KW-1185">Reference proteome</keyword>
<proteinExistence type="predicted"/>
<sequence length="76" mass="8401">MDCLEVMFNVIDKTALAISKRLGCVDRQSSGSCGRLQPLLIILASTGLAWLQSHDARFGPLMLISNQTFLRTFSNE</sequence>
<protein>
    <submittedName>
        <fullName evidence="1">Uncharacterized protein</fullName>
    </submittedName>
</protein>
<dbReference type="EMBL" id="CM035413">
    <property type="protein sequence ID" value="KAH7431581.1"/>
    <property type="molecule type" value="Genomic_DNA"/>
</dbReference>
<comment type="caution">
    <text evidence="1">The sequence shown here is derived from an EMBL/GenBank/DDBJ whole genome shotgun (WGS) entry which is preliminary data.</text>
</comment>
<evidence type="ECO:0000313" key="1">
    <source>
        <dbReference type="EMBL" id="KAH7431581.1"/>
    </source>
</evidence>
<accession>A0A8T2U5T3</accession>
<organism evidence="1 2">
    <name type="scientific">Ceratopteris richardii</name>
    <name type="common">Triangle waterfern</name>
    <dbReference type="NCBI Taxonomy" id="49495"/>
    <lineage>
        <taxon>Eukaryota</taxon>
        <taxon>Viridiplantae</taxon>
        <taxon>Streptophyta</taxon>
        <taxon>Embryophyta</taxon>
        <taxon>Tracheophyta</taxon>
        <taxon>Polypodiopsida</taxon>
        <taxon>Polypodiidae</taxon>
        <taxon>Polypodiales</taxon>
        <taxon>Pteridineae</taxon>
        <taxon>Pteridaceae</taxon>
        <taxon>Parkerioideae</taxon>
        <taxon>Ceratopteris</taxon>
    </lineage>
</organism>
<dbReference type="Proteomes" id="UP000825935">
    <property type="component" value="Chromosome 8"/>
</dbReference>
<gene>
    <name evidence="1" type="ORF">KP509_08G056400</name>
</gene>